<dbReference type="Pfam" id="PF00089">
    <property type="entry name" value="Trypsin"/>
    <property type="match status" value="1"/>
</dbReference>
<dbReference type="PANTHER" id="PTHR24253">
    <property type="entry name" value="TRANSMEMBRANE PROTEASE SERINE"/>
    <property type="match status" value="1"/>
</dbReference>
<dbReference type="Proteomes" id="UP000053766">
    <property type="component" value="Unassembled WGS sequence"/>
</dbReference>
<dbReference type="SMART" id="SM00020">
    <property type="entry name" value="Tryp_SPc"/>
    <property type="match status" value="1"/>
</dbReference>
<reference evidence="4" key="2">
    <citation type="journal article" date="2016" name="Sci. Rep.">
        <title>Dictyocaulus viviparus genome, variome and transcriptome elucidate lungworm biology and support future intervention.</title>
        <authorList>
            <person name="McNulty S.N."/>
            <person name="Strube C."/>
            <person name="Rosa B.A."/>
            <person name="Martin J.C."/>
            <person name="Tyagi R."/>
            <person name="Choi Y.J."/>
            <person name="Wang Q."/>
            <person name="Hallsworth Pepin K."/>
            <person name="Zhang X."/>
            <person name="Ozersky P."/>
            <person name="Wilson R.K."/>
            <person name="Sternberg P.W."/>
            <person name="Gasser R.B."/>
            <person name="Mitreva M."/>
        </authorList>
    </citation>
    <scope>NUCLEOTIDE SEQUENCE [LARGE SCALE GENOMIC DNA]</scope>
    <source>
        <strain evidence="4">HannoverDv2000</strain>
    </source>
</reference>
<dbReference type="AlphaFoldDB" id="A0A0D8XU14"/>
<dbReference type="GO" id="GO:0006508">
    <property type="term" value="P:proteolysis"/>
    <property type="evidence" value="ECO:0007669"/>
    <property type="project" value="InterPro"/>
</dbReference>
<dbReference type="STRING" id="29172.A0A0D8XU14"/>
<dbReference type="InterPro" id="IPR009003">
    <property type="entry name" value="Peptidase_S1_PA"/>
</dbReference>
<dbReference type="InterPro" id="IPR001254">
    <property type="entry name" value="Trypsin_dom"/>
</dbReference>
<evidence type="ECO:0000313" key="3">
    <source>
        <dbReference type="EMBL" id="KJH47234.1"/>
    </source>
</evidence>
<keyword evidence="1" id="KW-1015">Disulfide bond</keyword>
<evidence type="ECO:0000256" key="1">
    <source>
        <dbReference type="ARBA" id="ARBA00023157"/>
    </source>
</evidence>
<dbReference type="Gene3D" id="2.40.10.10">
    <property type="entry name" value="Trypsin-like serine proteases"/>
    <property type="match status" value="1"/>
</dbReference>
<accession>A0A0D8XU14</accession>
<gene>
    <name evidence="3" type="ORF">DICVIV_06688</name>
</gene>
<dbReference type="PRINTS" id="PR00722">
    <property type="entry name" value="CHYMOTRYPSIN"/>
</dbReference>
<proteinExistence type="predicted"/>
<protein>
    <submittedName>
        <fullName evidence="3">Trypsin</fullName>
    </submittedName>
</protein>
<dbReference type="GO" id="GO:0004252">
    <property type="term" value="F:serine-type endopeptidase activity"/>
    <property type="evidence" value="ECO:0007669"/>
    <property type="project" value="InterPro"/>
</dbReference>
<keyword evidence="4" id="KW-1185">Reference proteome</keyword>
<dbReference type="PANTHER" id="PTHR24253:SF153">
    <property type="entry name" value="SERINE PROTEASE HEPSIN"/>
    <property type="match status" value="1"/>
</dbReference>
<evidence type="ECO:0000259" key="2">
    <source>
        <dbReference type="PROSITE" id="PS50240"/>
    </source>
</evidence>
<organism evidence="3 4">
    <name type="scientific">Dictyocaulus viviparus</name>
    <name type="common">Bovine lungworm</name>
    <dbReference type="NCBI Taxonomy" id="29172"/>
    <lineage>
        <taxon>Eukaryota</taxon>
        <taxon>Metazoa</taxon>
        <taxon>Ecdysozoa</taxon>
        <taxon>Nematoda</taxon>
        <taxon>Chromadorea</taxon>
        <taxon>Rhabditida</taxon>
        <taxon>Rhabditina</taxon>
        <taxon>Rhabditomorpha</taxon>
        <taxon>Strongyloidea</taxon>
        <taxon>Metastrongylidae</taxon>
        <taxon>Dictyocaulus</taxon>
    </lineage>
</organism>
<reference evidence="3 4" key="1">
    <citation type="submission" date="2013-11" db="EMBL/GenBank/DDBJ databases">
        <title>Draft genome of the bovine lungworm Dictyocaulus viviparus.</title>
        <authorList>
            <person name="Mitreva M."/>
        </authorList>
    </citation>
    <scope>NUCLEOTIDE SEQUENCE [LARGE SCALE GENOMIC DNA]</scope>
    <source>
        <strain evidence="3 4">HannoverDv2000</strain>
    </source>
</reference>
<dbReference type="InterPro" id="IPR001314">
    <property type="entry name" value="Peptidase_S1A"/>
</dbReference>
<evidence type="ECO:0000313" key="4">
    <source>
        <dbReference type="Proteomes" id="UP000053766"/>
    </source>
</evidence>
<dbReference type="PROSITE" id="PS50240">
    <property type="entry name" value="TRYPSIN_DOM"/>
    <property type="match status" value="1"/>
</dbReference>
<dbReference type="EMBL" id="KN716316">
    <property type="protein sequence ID" value="KJH47234.1"/>
    <property type="molecule type" value="Genomic_DNA"/>
</dbReference>
<dbReference type="InterPro" id="IPR043504">
    <property type="entry name" value="Peptidase_S1_PA_chymotrypsin"/>
</dbReference>
<feature type="domain" description="Peptidase S1" evidence="2">
    <location>
        <begin position="19"/>
        <end position="217"/>
    </location>
</feature>
<sequence length="217" mass="24128">MRCLLEITFSSARKIEKRSVGGRKAEKDEFPWTVAVSGPIVCSGALISDHHVLTSAHCAIKRIYGVPCEEATLVSSYEKLPFEDIVVISGMGEGCSVDTKDGCKVFNVKDMFIHPKHNPCTGDYDIALLELSSSMNSQQGLPICMPKEDEDIPTSRNRMTSSGFGYNPEHPGERYLEALNLTMEGIERTRARIITKSRGKSICTVRLYWYGLVKCID</sequence>
<name>A0A0D8XU14_DICVI</name>
<dbReference type="SUPFAM" id="SSF50494">
    <property type="entry name" value="Trypsin-like serine proteases"/>
    <property type="match status" value="1"/>
</dbReference>
<dbReference type="OrthoDB" id="5820960at2759"/>